<gene>
    <name evidence="12" type="ORF">UPYG_G00070230</name>
</gene>
<dbReference type="FunFam" id="2.20.90.10:FF:000001">
    <property type="entry name" value="Vitellogenin 7"/>
    <property type="match status" value="1"/>
</dbReference>
<feature type="domain" description="Vitellogenin" evidence="10">
    <location>
        <begin position="17"/>
        <end position="657"/>
    </location>
</feature>
<dbReference type="SMART" id="SM00216">
    <property type="entry name" value="VWD"/>
    <property type="match status" value="1"/>
</dbReference>
<feature type="compositionally biased region" description="Polar residues" evidence="8">
    <location>
        <begin position="933"/>
        <end position="952"/>
    </location>
</feature>
<feature type="disulfide bond" evidence="7">
    <location>
        <begin position="197"/>
        <end position="200"/>
    </location>
</feature>
<name>A0ABD0XBE8_UMBPY</name>
<dbReference type="SMART" id="SM01169">
    <property type="entry name" value="DUF1943"/>
    <property type="match status" value="1"/>
</dbReference>
<dbReference type="Pfam" id="PF01347">
    <property type="entry name" value="Vitellogenin_N"/>
    <property type="match status" value="1"/>
</dbReference>
<dbReference type="SMART" id="SM00638">
    <property type="entry name" value="LPD_N"/>
    <property type="match status" value="1"/>
</dbReference>
<dbReference type="InterPro" id="IPR001747">
    <property type="entry name" value="Vitellogenin_N"/>
</dbReference>
<evidence type="ECO:0000256" key="6">
    <source>
        <dbReference type="ARBA" id="ARBA00057087"/>
    </source>
</evidence>
<dbReference type="InterPro" id="IPR015819">
    <property type="entry name" value="Lipid_transp_b-sht_shell"/>
</dbReference>
<evidence type="ECO:0000313" key="13">
    <source>
        <dbReference type="Proteomes" id="UP001557470"/>
    </source>
</evidence>
<dbReference type="InterPro" id="IPR037088">
    <property type="entry name" value="Vitellinogen_b-sht_shell_sf"/>
</dbReference>
<keyword evidence="2 9" id="KW-0732">Signal</keyword>
<dbReference type="InterPro" id="IPR050733">
    <property type="entry name" value="Vitellogenin/Apolipophorin"/>
</dbReference>
<dbReference type="SUPFAM" id="SSF48431">
    <property type="entry name" value="Lipovitellin-phosvitin complex, superhelical domain"/>
    <property type="match status" value="1"/>
</dbReference>
<evidence type="ECO:0000256" key="2">
    <source>
        <dbReference type="ARBA" id="ARBA00022729"/>
    </source>
</evidence>
<dbReference type="Gene3D" id="1.25.10.20">
    <property type="entry name" value="Vitellinogen, superhelical"/>
    <property type="match status" value="1"/>
</dbReference>
<protein>
    <recommendedName>
        <fullName evidence="14">Phosvitin</fullName>
    </recommendedName>
</protein>
<dbReference type="PANTHER" id="PTHR23345:SF9">
    <property type="entry name" value="VITELLOGENIN-RELATED"/>
    <property type="match status" value="1"/>
</dbReference>
<dbReference type="SUPFAM" id="SSF56968">
    <property type="entry name" value="Lipovitellin-phosvitin complex, beta-sheet shell regions"/>
    <property type="match status" value="3"/>
</dbReference>
<dbReference type="GO" id="GO:0045735">
    <property type="term" value="F:nutrient reservoir activity"/>
    <property type="evidence" value="ECO:0007669"/>
    <property type="project" value="UniProtKB-KW"/>
</dbReference>
<evidence type="ECO:0000256" key="3">
    <source>
        <dbReference type="ARBA" id="ARBA00022761"/>
    </source>
</evidence>
<comment type="function">
    <text evidence="6">Precursor of the major egg-yolk proteins that are sources of nutrients during early development of oviparous organisms.</text>
</comment>
<dbReference type="SMART" id="SM01170">
    <property type="entry name" value="DUF1944"/>
    <property type="match status" value="1"/>
</dbReference>
<sequence length="1458" mass="161615">MRVVVLALTLALVAPEFAADKTHVYKYEALILGGLPEEGLARAGVKIISKVLIRAAADNTYWLKLVDPEILEYSGIWPKDSFVPAPKLTSALAAQLRTPIKFEYANGVVGKVFAPTEVSETVLNIHRGLLNILQLNIKKTQNVYELQEAGAQGVCKTHYVISEDTKAERIHLTKTKDLNNCQERIMKDIGLAYTEKCVECQQRARALRGAASYNYIMKPTSSGALIMEASVAELHQFAPFNEMTGAAQMEAKQTLAFVEIEKTPIAPIQSKYINRGSIQYEYSTEILQSPLQLIKITNLQAQAVDILKHLATSNSPQDHEDHEAPLKFLQFIDLMRRASFEVLEAIWTQFKAKPAYRMWILDAVPSIGNQVAVRFIKEKILSGDITLAEAAQVLLAAPHMVKADLDTVKLFESLAFHEKIQRQPVLHEITMLGYGTLVSKLCVAEPNCPAELVKPIHDLAVEAAAKGNFEELSRALKVLGNAGHPASIKPITKLLPVFGTAAAQLPLNVQEEAILALRNIAKREPRMVQDIALQLFMDKDLHPELRMIACVVLFETKPQMGLVTTLVNALRTEKNLQLASFTYSYMKSLTRSTTPDYAPVAAACNVAVKILSNKLERLGHRYSKAMHLDAYYHPLRVGAAATAFYINDAATILPRTFVAKARSYFAGAAADVLEIGVRTEGLQEALLKNPTDSENVDRITKMKRVIKALSNWRSQTPSKPLASMYVKFFGQEVAFINLNKALIDQTIQLAKSPAAQAMGRNALKALLSGSTFQYAKPLLAAEVRRIFPTAVGLPMELSFYTAAVANAYVDVRATMKPALPENFNAAQLLKTDIQLHAEVRPSIVMHTYAVMGVNTKFIQAAVMARAKVHTVVPAKFTARLDIANGNFKIEALPVSAPEHVVAAQVETFAVARNVENLQAERITPIIPAKAVRMQQSNQTSQMSDSQASTEEGSGSHADSKASTSRNSASSLQQIYNKARFLGQTHAPEVVILIRAVRKDKKQEGYQVAAYLDKSTSRLQIILAALAEDDKWQLCADGVLLSKHKVTAQVAWGKECKEYKTFITAETGLVGSSPAARLRVSWDRLPKVPKKCWGYMKMISEHIPDYITSYLASLVQIKRIKNSDKQIQLTVVATSESTLDVILKAPKMTVSKLDVNLPYRLPLEYVTDLSPIDNNMVNQIQYLFAEATSAQCSMDKDTLTTFNNRRFKNEMPLSCYQVLAQDSTSELKFIVLLKKDQSSEQNHINVKISDMDVILYLDNDDVMLKVNGMEISTNSLPYKDHTGSIQIKQKGEGLSLSAQSHGLLEVYFDKDSWKIQVVDWMRGKIAGICGKGDGEIRQEFQTPSGRQTKSSVSFAHSWVLASVSCRDKSECRMKLESVKLERQVTLEGKKSKCFSVEPVLRCLPGCVPVRTTSVTIGYHCVPYETNLDTTGLQRIHEKSVDLREKVEAHVACRCTEDCT</sequence>
<dbReference type="Pfam" id="PF09175">
    <property type="entry name" value="Vit_b-sht_shell"/>
    <property type="match status" value="1"/>
</dbReference>
<dbReference type="EMBL" id="JAGEUA010000002">
    <property type="protein sequence ID" value="KAL1006283.1"/>
    <property type="molecule type" value="Genomic_DNA"/>
</dbReference>
<dbReference type="InterPro" id="IPR015258">
    <property type="entry name" value="Vitellinogen_b-sht_shell"/>
</dbReference>
<dbReference type="InterPro" id="IPR001846">
    <property type="entry name" value="VWF_type-D"/>
</dbReference>
<keyword evidence="5" id="KW-0325">Glycoprotein</keyword>
<dbReference type="InterPro" id="IPR015816">
    <property type="entry name" value="Vitellinogen_b-sht_N"/>
</dbReference>
<evidence type="ECO:0000256" key="8">
    <source>
        <dbReference type="SAM" id="MobiDB-lite"/>
    </source>
</evidence>
<dbReference type="Proteomes" id="UP001557470">
    <property type="component" value="Unassembled WGS sequence"/>
</dbReference>
<dbReference type="PROSITE" id="PS51233">
    <property type="entry name" value="VWFD"/>
    <property type="match status" value="1"/>
</dbReference>
<dbReference type="Gene3D" id="2.20.80.10">
    <property type="entry name" value="Lipovitellin-phosvitin complex, chain A, domain 4"/>
    <property type="match status" value="1"/>
</dbReference>
<dbReference type="FunFam" id="1.25.10.20:FF:000002">
    <property type="entry name" value="Vitellogenin 7"/>
    <property type="match status" value="1"/>
</dbReference>
<reference evidence="12 13" key="1">
    <citation type="submission" date="2024-06" db="EMBL/GenBank/DDBJ databases">
        <authorList>
            <person name="Pan Q."/>
            <person name="Wen M."/>
            <person name="Jouanno E."/>
            <person name="Zahm M."/>
            <person name="Klopp C."/>
            <person name="Cabau C."/>
            <person name="Louis A."/>
            <person name="Berthelot C."/>
            <person name="Parey E."/>
            <person name="Roest Crollius H."/>
            <person name="Montfort J."/>
            <person name="Robinson-Rechavi M."/>
            <person name="Bouchez O."/>
            <person name="Lampietro C."/>
            <person name="Lopez Roques C."/>
            <person name="Donnadieu C."/>
            <person name="Postlethwait J."/>
            <person name="Bobe J."/>
            <person name="Verreycken H."/>
            <person name="Guiguen Y."/>
        </authorList>
    </citation>
    <scope>NUCLEOTIDE SEQUENCE [LARGE SCALE GENOMIC DNA]</scope>
    <source>
        <strain evidence="12">Up_M1</strain>
        <tissue evidence="12">Testis</tissue>
    </source>
</reference>
<feature type="chain" id="PRO_5044780208" description="Phosvitin" evidence="9">
    <location>
        <begin position="20"/>
        <end position="1458"/>
    </location>
</feature>
<feature type="signal peptide" evidence="9">
    <location>
        <begin position="1"/>
        <end position="19"/>
    </location>
</feature>
<keyword evidence="13" id="KW-1185">Reference proteome</keyword>
<evidence type="ECO:0008006" key="14">
    <source>
        <dbReference type="Google" id="ProtNLM"/>
    </source>
</evidence>
<evidence type="ECO:0000256" key="4">
    <source>
        <dbReference type="ARBA" id="ARBA00023157"/>
    </source>
</evidence>
<dbReference type="Gene3D" id="2.20.90.10">
    <property type="entry name" value="Vitellinogen, beta-sheet shell domain"/>
    <property type="match status" value="1"/>
</dbReference>
<comment type="caution">
    <text evidence="12">The sequence shown here is derived from an EMBL/GenBank/DDBJ whole genome shotgun (WGS) entry which is preliminary data.</text>
</comment>
<evidence type="ECO:0000256" key="9">
    <source>
        <dbReference type="SAM" id="SignalP"/>
    </source>
</evidence>
<evidence type="ECO:0000256" key="7">
    <source>
        <dbReference type="PROSITE-ProRule" id="PRU00557"/>
    </source>
</evidence>
<dbReference type="FunFam" id="2.20.50.20:FF:000001">
    <property type="entry name" value="Vitellogenin 5"/>
    <property type="match status" value="1"/>
</dbReference>
<keyword evidence="1" id="KW-0597">Phosphoprotein</keyword>
<evidence type="ECO:0000259" key="11">
    <source>
        <dbReference type="PROSITE" id="PS51233"/>
    </source>
</evidence>
<dbReference type="Pfam" id="PF09172">
    <property type="entry name" value="Vit_open_b-sht"/>
    <property type="match status" value="1"/>
</dbReference>
<accession>A0ABD0XBE8</accession>
<dbReference type="Gene3D" id="2.20.50.20">
    <property type="entry name" value="Lipovitellin. Chain A, domain 3"/>
    <property type="match status" value="2"/>
</dbReference>
<comment type="caution">
    <text evidence="7">Lacks conserved residue(s) required for the propagation of feature annotation.</text>
</comment>
<evidence type="ECO:0000256" key="1">
    <source>
        <dbReference type="ARBA" id="ARBA00022553"/>
    </source>
</evidence>
<feature type="disulfide bond" evidence="7">
    <location>
        <begin position="155"/>
        <end position="181"/>
    </location>
</feature>
<dbReference type="Pfam" id="PF00094">
    <property type="entry name" value="VWD"/>
    <property type="match status" value="1"/>
</dbReference>
<dbReference type="InterPro" id="IPR011030">
    <property type="entry name" value="Lipovitellin_superhlx_dom"/>
</dbReference>
<feature type="region of interest" description="Disordered" evidence="8">
    <location>
        <begin position="933"/>
        <end position="968"/>
    </location>
</feature>
<dbReference type="PANTHER" id="PTHR23345">
    <property type="entry name" value="VITELLOGENIN-RELATED"/>
    <property type="match status" value="1"/>
</dbReference>
<keyword evidence="3" id="KW-0758">Storage protein</keyword>
<dbReference type="FunFam" id="2.20.80.10:FF:000001">
    <property type="entry name" value="Vitellogenin 7"/>
    <property type="match status" value="1"/>
</dbReference>
<dbReference type="Gene3D" id="2.30.230.10">
    <property type="entry name" value="Lipovitellin, beta-sheet shell regions, chain A"/>
    <property type="match status" value="1"/>
</dbReference>
<dbReference type="InterPro" id="IPR015255">
    <property type="entry name" value="Vitellinogen_open_b-sht"/>
</dbReference>
<evidence type="ECO:0000256" key="5">
    <source>
        <dbReference type="ARBA" id="ARBA00023180"/>
    </source>
</evidence>
<dbReference type="InterPro" id="IPR015817">
    <property type="entry name" value="Vitellinogen_open_b-sht_sub1"/>
</dbReference>
<dbReference type="FunFam" id="2.30.230.10:FF:000002">
    <property type="entry name" value="Vitellogenin 7"/>
    <property type="match status" value="1"/>
</dbReference>
<dbReference type="PROSITE" id="PS51211">
    <property type="entry name" value="VITELLOGENIN"/>
    <property type="match status" value="1"/>
</dbReference>
<proteinExistence type="predicted"/>
<evidence type="ECO:0000259" key="10">
    <source>
        <dbReference type="PROSITE" id="PS51211"/>
    </source>
</evidence>
<evidence type="ECO:0000313" key="12">
    <source>
        <dbReference type="EMBL" id="KAL1006283.1"/>
    </source>
</evidence>
<keyword evidence="4 7" id="KW-1015">Disulfide bond</keyword>
<feature type="domain" description="VWFD" evidence="11">
    <location>
        <begin position="1189"/>
        <end position="1365"/>
    </location>
</feature>
<organism evidence="12 13">
    <name type="scientific">Umbra pygmaea</name>
    <name type="common">Eastern mudminnow</name>
    <dbReference type="NCBI Taxonomy" id="75934"/>
    <lineage>
        <taxon>Eukaryota</taxon>
        <taxon>Metazoa</taxon>
        <taxon>Chordata</taxon>
        <taxon>Craniata</taxon>
        <taxon>Vertebrata</taxon>
        <taxon>Euteleostomi</taxon>
        <taxon>Actinopterygii</taxon>
        <taxon>Neopterygii</taxon>
        <taxon>Teleostei</taxon>
        <taxon>Protacanthopterygii</taxon>
        <taxon>Esociformes</taxon>
        <taxon>Umbridae</taxon>
        <taxon>Umbra</taxon>
    </lineage>
</organism>